<accession>A0A6B9VA66</accession>
<dbReference type="EMBL" id="CP031001">
    <property type="protein sequence ID" value="QHN78273.1"/>
    <property type="molecule type" value="Genomic_DNA"/>
</dbReference>
<proteinExistence type="predicted"/>
<feature type="chain" id="PRO_5025521551" description="Secreted protein" evidence="1">
    <location>
        <begin position="26"/>
        <end position="107"/>
    </location>
</feature>
<feature type="signal peptide" evidence="1">
    <location>
        <begin position="1"/>
        <end position="25"/>
    </location>
</feature>
<sequence length="107" mass="11944">MSKPPSRSHCHATLVLFHRVPVLSAASALFHCSALPSSFPGNFLFSCLLGRLDWHWPVVILLFSTVEQAPLSALYAAKLFHEVDTYSLLMEPCSFASLEDIKRRSLN</sequence>
<evidence type="ECO:0000313" key="2">
    <source>
        <dbReference type="EMBL" id="QHN78273.1"/>
    </source>
</evidence>
<evidence type="ECO:0000256" key="1">
    <source>
        <dbReference type="SAM" id="SignalP"/>
    </source>
</evidence>
<reference evidence="2 3" key="1">
    <citation type="submission" date="2020-01" db="EMBL/GenBank/DDBJ databases">
        <title>Genome sequence of Arachis hypogaea, cultivar Shitouqi.</title>
        <authorList>
            <person name="Zhuang W."/>
            <person name="Chen H."/>
            <person name="Varshney R."/>
            <person name="Wang D."/>
            <person name="Ming R."/>
        </authorList>
    </citation>
    <scope>NUCLEOTIDE SEQUENCE [LARGE SCALE GENOMIC DNA]</scope>
    <source>
        <tissue evidence="2">Young leaf</tissue>
    </source>
</reference>
<keyword evidence="1" id="KW-0732">Signal</keyword>
<organism evidence="2 3">
    <name type="scientific">Arachis hypogaea</name>
    <name type="common">Peanut</name>
    <dbReference type="NCBI Taxonomy" id="3818"/>
    <lineage>
        <taxon>Eukaryota</taxon>
        <taxon>Viridiplantae</taxon>
        <taxon>Streptophyta</taxon>
        <taxon>Embryophyta</taxon>
        <taxon>Tracheophyta</taxon>
        <taxon>Spermatophyta</taxon>
        <taxon>Magnoliopsida</taxon>
        <taxon>eudicotyledons</taxon>
        <taxon>Gunneridae</taxon>
        <taxon>Pentapetalae</taxon>
        <taxon>rosids</taxon>
        <taxon>fabids</taxon>
        <taxon>Fabales</taxon>
        <taxon>Fabaceae</taxon>
        <taxon>Papilionoideae</taxon>
        <taxon>50 kb inversion clade</taxon>
        <taxon>dalbergioids sensu lato</taxon>
        <taxon>Dalbergieae</taxon>
        <taxon>Pterocarpus clade</taxon>
        <taxon>Arachis</taxon>
    </lineage>
</organism>
<dbReference type="Proteomes" id="UP000464620">
    <property type="component" value="Chromosome B09"/>
</dbReference>
<evidence type="ECO:0008006" key="4">
    <source>
        <dbReference type="Google" id="ProtNLM"/>
    </source>
</evidence>
<evidence type="ECO:0000313" key="3">
    <source>
        <dbReference type="Proteomes" id="UP000464620"/>
    </source>
</evidence>
<name>A0A6B9VA66_ARAHY</name>
<protein>
    <recommendedName>
        <fullName evidence="4">Secreted protein</fullName>
    </recommendedName>
</protein>
<dbReference type="AlphaFoldDB" id="A0A6B9VA66"/>
<gene>
    <name evidence="2" type="ORF">DS421_19g659950</name>
</gene>